<feature type="compositionally biased region" description="Polar residues" evidence="1">
    <location>
        <begin position="259"/>
        <end position="313"/>
    </location>
</feature>
<dbReference type="PROSITE" id="PS50003">
    <property type="entry name" value="PH_DOMAIN"/>
    <property type="match status" value="1"/>
</dbReference>
<feature type="region of interest" description="Disordered" evidence="1">
    <location>
        <begin position="161"/>
        <end position="188"/>
    </location>
</feature>
<feature type="compositionally biased region" description="Polar residues" evidence="1">
    <location>
        <begin position="1"/>
        <end position="12"/>
    </location>
</feature>
<feature type="region of interest" description="Disordered" evidence="1">
    <location>
        <begin position="117"/>
        <end position="145"/>
    </location>
</feature>
<feature type="region of interest" description="Disordered" evidence="1">
    <location>
        <begin position="1"/>
        <end position="30"/>
    </location>
</feature>
<dbReference type="SUPFAM" id="SSF50729">
    <property type="entry name" value="PH domain-like"/>
    <property type="match status" value="1"/>
</dbReference>
<dbReference type="Proteomes" id="UP001620626">
    <property type="component" value="Unassembled WGS sequence"/>
</dbReference>
<proteinExistence type="predicted"/>
<reference evidence="3 4" key="1">
    <citation type="submission" date="2024-10" db="EMBL/GenBank/DDBJ databases">
        <authorList>
            <person name="Kim D."/>
        </authorList>
    </citation>
    <scope>NUCLEOTIDE SEQUENCE [LARGE SCALE GENOMIC DNA]</scope>
    <source>
        <strain evidence="3">BH-2024</strain>
    </source>
</reference>
<dbReference type="PANTHER" id="PTHR21538:SF23">
    <property type="entry name" value="ANILLIN"/>
    <property type="match status" value="1"/>
</dbReference>
<feature type="region of interest" description="Disordered" evidence="1">
    <location>
        <begin position="200"/>
        <end position="235"/>
    </location>
</feature>
<dbReference type="EMBL" id="JBICBT010000207">
    <property type="protein sequence ID" value="KAL3120604.1"/>
    <property type="molecule type" value="Genomic_DNA"/>
</dbReference>
<dbReference type="CDD" id="cd01263">
    <property type="entry name" value="PH_anillin"/>
    <property type="match status" value="1"/>
</dbReference>
<dbReference type="PANTHER" id="PTHR21538">
    <property type="entry name" value="ANILLIN/RHOTEKIN RTKN"/>
    <property type="match status" value="1"/>
</dbReference>
<name>A0ABD2LZG7_9BILA</name>
<feature type="compositionally biased region" description="Low complexity" evidence="1">
    <location>
        <begin position="128"/>
        <end position="138"/>
    </location>
</feature>
<feature type="domain" description="PH" evidence="2">
    <location>
        <begin position="624"/>
        <end position="738"/>
    </location>
</feature>
<dbReference type="InterPro" id="IPR012966">
    <property type="entry name" value="AHD"/>
</dbReference>
<protein>
    <recommendedName>
        <fullName evidence="2">PH domain-containing protein</fullName>
    </recommendedName>
</protein>
<feature type="region of interest" description="Disordered" evidence="1">
    <location>
        <begin position="256"/>
        <end position="315"/>
    </location>
</feature>
<dbReference type="Pfam" id="PF08174">
    <property type="entry name" value="Anillin"/>
    <property type="match status" value="1"/>
</dbReference>
<sequence>MSINCQSLNNIEVSDDEDDVQPNNKRRPESVRNKIHEIEKRLNDSKLEEKDRFKSPVTNSLNSSVAKMTPIRVIAMDDVQEILNRKDKRDAEFNKIIAAIKSPALEQRTTPGFKVTSAAKNPNREQHTSPIPITPTSTKNQGMKRSAGCNETIAAESRFRKQYAPPPPPITEKSTSISTKNDNVFRPVTPTDQIIGSLFDDVESRSRKQYAPPPPPITETSTSISTKNDNVFRPVTPTDQIIGSLWDDINSEMEKYKQSKQYQSDPNLSPRTHFGSCSLQEGHSISSYRSQSVKRMGQSETGKVGAFSSSHDSLSMLPEKRQRADLSMERGVISKQTDTKDDHFDGSANQQMAQRSNMEREAILKRLHEAVVVQQDQICQASRALAFCRQNERFLGSREEIDAQRALLISTERRKALLIERENVINGRYLATENDLKGTLTFSAIAIRLSREYIAKFTQNHSNTSLYYFIVLIRCGEHVFHTTLSSSDQGIRSGFIEFSHLISVSGLSPDFSCDFEVYSLKAGHDSNGTERNARGKKGTWRKMVISTPMNYTNSLSAYSSSAHRPIGVIDTGFQRVGHLTITRHMVQQNLAQQQKHLLSHLTYPLEGTVVLTLDCHPDENSLPLREYRSFLSRYELVSGLSSWSRFWCSLGGGHLRFWRYPEDEATKVPCVQLDLARCVSQVVAVPSSAASFPNSMQVEFLRIDEKTHQRDGVSLMLFAADTPEEKEHWMDCINQSIRRSNVWRAFKRKC</sequence>
<dbReference type="SMART" id="SM00233">
    <property type="entry name" value="PH"/>
    <property type="match status" value="1"/>
</dbReference>
<organism evidence="3 4">
    <name type="scientific">Heterodera trifolii</name>
    <dbReference type="NCBI Taxonomy" id="157864"/>
    <lineage>
        <taxon>Eukaryota</taxon>
        <taxon>Metazoa</taxon>
        <taxon>Ecdysozoa</taxon>
        <taxon>Nematoda</taxon>
        <taxon>Chromadorea</taxon>
        <taxon>Rhabditida</taxon>
        <taxon>Tylenchina</taxon>
        <taxon>Tylenchomorpha</taxon>
        <taxon>Tylenchoidea</taxon>
        <taxon>Heteroderidae</taxon>
        <taxon>Heteroderinae</taxon>
        <taxon>Heterodera</taxon>
    </lineage>
</organism>
<dbReference type="InterPro" id="IPR011993">
    <property type="entry name" value="PH-like_dom_sf"/>
</dbReference>
<evidence type="ECO:0000313" key="3">
    <source>
        <dbReference type="EMBL" id="KAL3120604.1"/>
    </source>
</evidence>
<dbReference type="AlphaFoldDB" id="A0ABD2LZG7"/>
<keyword evidence="4" id="KW-1185">Reference proteome</keyword>
<gene>
    <name evidence="3" type="ORF">niasHT_007896</name>
</gene>
<evidence type="ECO:0000256" key="1">
    <source>
        <dbReference type="SAM" id="MobiDB-lite"/>
    </source>
</evidence>
<evidence type="ECO:0000313" key="4">
    <source>
        <dbReference type="Proteomes" id="UP001620626"/>
    </source>
</evidence>
<dbReference type="Pfam" id="PF00169">
    <property type="entry name" value="PH"/>
    <property type="match status" value="1"/>
</dbReference>
<dbReference type="InterPro" id="IPR037840">
    <property type="entry name" value="PH_Anillin"/>
</dbReference>
<evidence type="ECO:0000259" key="2">
    <source>
        <dbReference type="PROSITE" id="PS50003"/>
    </source>
</evidence>
<dbReference type="InterPro" id="IPR051364">
    <property type="entry name" value="Cytokinesis/Rho-signaling"/>
</dbReference>
<accession>A0ABD2LZG7</accession>
<feature type="compositionally biased region" description="Polar residues" evidence="1">
    <location>
        <begin position="172"/>
        <end position="182"/>
    </location>
</feature>
<comment type="caution">
    <text evidence="3">The sequence shown here is derived from an EMBL/GenBank/DDBJ whole genome shotgun (WGS) entry which is preliminary data.</text>
</comment>
<dbReference type="InterPro" id="IPR001849">
    <property type="entry name" value="PH_domain"/>
</dbReference>
<dbReference type="Gene3D" id="2.30.29.30">
    <property type="entry name" value="Pleckstrin-homology domain (PH domain)/Phosphotyrosine-binding domain (PTB)"/>
    <property type="match status" value="1"/>
</dbReference>